<sequence>MKFRIHPILLPIFLFFMIVGGVSLYAMILFSLLFHEVGHIWAARQAGMNVRSCTILPYGGELQIVNRQLATKQQRLIVALGGPLATAVLLLIALLSSFPGHTQLFQIQLTLLAVNLLPFLPLDGGQALSVLLESKDDKYSSRSIFMLYSIIASSALFIFLSMYLPESLPYTIVAAFLAVQNIISYRFRKYEQVFEQITSASRRGWDKRS</sequence>
<evidence type="ECO:0000256" key="1">
    <source>
        <dbReference type="ARBA" id="ARBA00001947"/>
    </source>
</evidence>
<evidence type="ECO:0000256" key="2">
    <source>
        <dbReference type="ARBA" id="ARBA00004141"/>
    </source>
</evidence>
<dbReference type="PANTHER" id="PTHR39188:SF3">
    <property type="entry name" value="STAGE IV SPORULATION PROTEIN FB"/>
    <property type="match status" value="1"/>
</dbReference>
<accession>F9DVI5</accession>
<feature type="transmembrane region" description="Helical" evidence="12">
    <location>
        <begin position="143"/>
        <end position="164"/>
    </location>
</feature>
<feature type="transmembrane region" description="Helical" evidence="12">
    <location>
        <begin position="104"/>
        <end position="122"/>
    </location>
</feature>
<comment type="caution">
    <text evidence="14">The sequence shown here is derived from an EMBL/GenBank/DDBJ whole genome shotgun (WGS) entry which is preliminary data.</text>
</comment>
<dbReference type="InterPro" id="IPR008915">
    <property type="entry name" value="Peptidase_M50"/>
</dbReference>
<reference evidence="14 15" key="1">
    <citation type="submission" date="2011-04" db="EMBL/GenBank/DDBJ databases">
        <authorList>
            <person name="Muzny D."/>
            <person name="Qin X."/>
            <person name="Deng J."/>
            <person name="Jiang H."/>
            <person name="Liu Y."/>
            <person name="Qu J."/>
            <person name="Song X.-Z."/>
            <person name="Zhang L."/>
            <person name="Thornton R."/>
            <person name="Coyle M."/>
            <person name="Francisco L."/>
            <person name="Jackson L."/>
            <person name="Javaid M."/>
            <person name="Korchina V."/>
            <person name="Kovar C."/>
            <person name="Mata R."/>
            <person name="Mathew T."/>
            <person name="Ngo R."/>
            <person name="Nguyen L."/>
            <person name="Nguyen N."/>
            <person name="Okwuonu G."/>
            <person name="Ongeri F."/>
            <person name="Pham C."/>
            <person name="Simmons D."/>
            <person name="Wilczek-Boney K."/>
            <person name="Hale W."/>
            <person name="Jakkamsetti A."/>
            <person name="Pham P."/>
            <person name="Ruth R."/>
            <person name="San Lucas F."/>
            <person name="Warren J."/>
            <person name="Zhang J."/>
            <person name="Zhao Z."/>
            <person name="Zhou C."/>
            <person name="Zhu D."/>
            <person name="Lee S."/>
            <person name="Bess C."/>
            <person name="Blankenburg K."/>
            <person name="Forbes L."/>
            <person name="Fu Q."/>
            <person name="Gubbala S."/>
            <person name="Hirani K."/>
            <person name="Jayaseelan J.C."/>
            <person name="Lara F."/>
            <person name="Munidasa M."/>
            <person name="Palculict T."/>
            <person name="Patil S."/>
            <person name="Pu L.-L."/>
            <person name="Saada N."/>
            <person name="Tang L."/>
            <person name="Weissenberger G."/>
            <person name="Zhu Y."/>
            <person name="Hemphill L."/>
            <person name="Shang Y."/>
            <person name="Youmans B."/>
            <person name="Ayvaz T."/>
            <person name="Ross M."/>
            <person name="Santibanez J."/>
            <person name="Aqrawi P."/>
            <person name="Gross S."/>
            <person name="Joshi V."/>
            <person name="Fowler G."/>
            <person name="Nazareth L."/>
            <person name="Reid J."/>
            <person name="Worley K."/>
            <person name="Petrosino J."/>
            <person name="Highlander S."/>
            <person name="Gibbs R."/>
        </authorList>
    </citation>
    <scope>NUCLEOTIDE SEQUENCE [LARGE SCALE GENOMIC DNA]</scope>
    <source>
        <strain evidence="14 15">2681</strain>
    </source>
</reference>
<organism evidence="14 15">
    <name type="scientific">Sporosarcina newyorkensis 2681</name>
    <dbReference type="NCBI Taxonomy" id="1027292"/>
    <lineage>
        <taxon>Bacteria</taxon>
        <taxon>Bacillati</taxon>
        <taxon>Bacillota</taxon>
        <taxon>Bacilli</taxon>
        <taxon>Bacillales</taxon>
        <taxon>Caryophanaceae</taxon>
        <taxon>Sporosarcina</taxon>
    </lineage>
</organism>
<dbReference type="Pfam" id="PF02163">
    <property type="entry name" value="Peptidase_M50"/>
    <property type="match status" value="1"/>
</dbReference>
<evidence type="ECO:0000256" key="4">
    <source>
        <dbReference type="ARBA" id="ARBA00022670"/>
    </source>
</evidence>
<dbReference type="GO" id="GO:0006508">
    <property type="term" value="P:proteolysis"/>
    <property type="evidence" value="ECO:0007669"/>
    <property type="project" value="UniProtKB-KW"/>
</dbReference>
<evidence type="ECO:0000256" key="12">
    <source>
        <dbReference type="SAM" id="Phobius"/>
    </source>
</evidence>
<feature type="domain" description="Peptidase M50" evidence="13">
    <location>
        <begin position="26"/>
        <end position="96"/>
    </location>
</feature>
<keyword evidence="11 12" id="KW-0472">Membrane</keyword>
<protein>
    <submittedName>
        <fullName evidence="14">Stage IV sporulation protein FB</fullName>
    </submittedName>
</protein>
<keyword evidence="5 12" id="KW-0812">Transmembrane</keyword>
<evidence type="ECO:0000313" key="15">
    <source>
        <dbReference type="Proteomes" id="UP000005316"/>
    </source>
</evidence>
<gene>
    <name evidence="14" type="ORF">HMPREF9372_2816</name>
</gene>
<dbReference type="GO" id="GO:0046872">
    <property type="term" value="F:metal ion binding"/>
    <property type="evidence" value="ECO:0007669"/>
    <property type="project" value="UniProtKB-KW"/>
</dbReference>
<evidence type="ECO:0000256" key="5">
    <source>
        <dbReference type="ARBA" id="ARBA00022692"/>
    </source>
</evidence>
<dbReference type="GO" id="GO:0008237">
    <property type="term" value="F:metallopeptidase activity"/>
    <property type="evidence" value="ECO:0007669"/>
    <property type="project" value="UniProtKB-KW"/>
</dbReference>
<dbReference type="STRING" id="759851.SAMN04244570_1009"/>
<feature type="transmembrane region" description="Helical" evidence="12">
    <location>
        <begin position="170"/>
        <end position="187"/>
    </location>
</feature>
<proteinExistence type="inferred from homology"/>
<dbReference type="RefSeq" id="WP_009497484.1">
    <property type="nucleotide sequence ID" value="NZ_GL982998.1"/>
</dbReference>
<keyword evidence="8" id="KW-0862">Zinc</keyword>
<dbReference type="EMBL" id="AFPZ01000090">
    <property type="protein sequence ID" value="EGQ22613.1"/>
    <property type="molecule type" value="Genomic_DNA"/>
</dbReference>
<keyword evidence="4" id="KW-0645">Protease</keyword>
<keyword evidence="9 12" id="KW-1133">Transmembrane helix</keyword>
<evidence type="ECO:0000259" key="13">
    <source>
        <dbReference type="Pfam" id="PF02163"/>
    </source>
</evidence>
<evidence type="ECO:0000256" key="11">
    <source>
        <dbReference type="ARBA" id="ARBA00023136"/>
    </source>
</evidence>
<name>F9DVI5_9BACL</name>
<dbReference type="Proteomes" id="UP000005316">
    <property type="component" value="Unassembled WGS sequence"/>
</dbReference>
<evidence type="ECO:0000256" key="3">
    <source>
        <dbReference type="ARBA" id="ARBA00007931"/>
    </source>
</evidence>
<evidence type="ECO:0000256" key="9">
    <source>
        <dbReference type="ARBA" id="ARBA00022989"/>
    </source>
</evidence>
<dbReference type="PANTHER" id="PTHR39188">
    <property type="entry name" value="MEMBRANE-ASSOCIATED ZINC METALLOPROTEASE M50B"/>
    <property type="match status" value="1"/>
</dbReference>
<evidence type="ECO:0000256" key="10">
    <source>
        <dbReference type="ARBA" id="ARBA00023049"/>
    </source>
</evidence>
<keyword evidence="10" id="KW-0482">Metalloprotease</keyword>
<dbReference type="GO" id="GO:0016020">
    <property type="term" value="C:membrane"/>
    <property type="evidence" value="ECO:0007669"/>
    <property type="project" value="UniProtKB-SubCell"/>
</dbReference>
<dbReference type="eggNOG" id="COG1994">
    <property type="taxonomic scope" value="Bacteria"/>
</dbReference>
<evidence type="ECO:0000313" key="14">
    <source>
        <dbReference type="EMBL" id="EGQ22613.1"/>
    </source>
</evidence>
<keyword evidence="6" id="KW-0479">Metal-binding</keyword>
<evidence type="ECO:0000256" key="7">
    <source>
        <dbReference type="ARBA" id="ARBA00022801"/>
    </source>
</evidence>
<dbReference type="AlphaFoldDB" id="F9DVI5"/>
<comment type="subcellular location">
    <subcellularLocation>
        <location evidence="2">Membrane</location>
        <topology evidence="2">Multi-pass membrane protein</topology>
    </subcellularLocation>
</comment>
<comment type="similarity">
    <text evidence="3">Belongs to the peptidase M50B family.</text>
</comment>
<keyword evidence="7" id="KW-0378">Hydrolase</keyword>
<evidence type="ECO:0000256" key="8">
    <source>
        <dbReference type="ARBA" id="ARBA00022833"/>
    </source>
</evidence>
<feature type="transmembrane region" description="Helical" evidence="12">
    <location>
        <begin position="76"/>
        <end position="98"/>
    </location>
</feature>
<dbReference type="OrthoDB" id="166377at2"/>
<feature type="transmembrane region" description="Helical" evidence="12">
    <location>
        <begin position="12"/>
        <end position="34"/>
    </location>
</feature>
<dbReference type="HOGENOM" id="CLU_037123_2_0_9"/>
<comment type="cofactor">
    <cofactor evidence="1">
        <name>Zn(2+)</name>
        <dbReference type="ChEBI" id="CHEBI:29105"/>
    </cofactor>
</comment>
<evidence type="ECO:0000256" key="6">
    <source>
        <dbReference type="ARBA" id="ARBA00022723"/>
    </source>
</evidence>